<organism evidence="2 3">
    <name type="scientific">Dentipellis fragilis</name>
    <dbReference type="NCBI Taxonomy" id="205917"/>
    <lineage>
        <taxon>Eukaryota</taxon>
        <taxon>Fungi</taxon>
        <taxon>Dikarya</taxon>
        <taxon>Basidiomycota</taxon>
        <taxon>Agaricomycotina</taxon>
        <taxon>Agaricomycetes</taxon>
        <taxon>Russulales</taxon>
        <taxon>Hericiaceae</taxon>
        <taxon>Dentipellis</taxon>
    </lineage>
</organism>
<gene>
    <name evidence="2" type="ORF">EVG20_g3700</name>
</gene>
<dbReference type="AlphaFoldDB" id="A0A4Y9YZP9"/>
<feature type="region of interest" description="Disordered" evidence="1">
    <location>
        <begin position="223"/>
        <end position="243"/>
    </location>
</feature>
<dbReference type="OrthoDB" id="3224221at2759"/>
<comment type="caution">
    <text evidence="2">The sequence shown here is derived from an EMBL/GenBank/DDBJ whole genome shotgun (WGS) entry which is preliminary data.</text>
</comment>
<feature type="region of interest" description="Disordered" evidence="1">
    <location>
        <begin position="49"/>
        <end position="70"/>
    </location>
</feature>
<dbReference type="Proteomes" id="UP000298327">
    <property type="component" value="Unassembled WGS sequence"/>
</dbReference>
<proteinExistence type="predicted"/>
<name>A0A4Y9YZP9_9AGAM</name>
<feature type="compositionally biased region" description="Low complexity" evidence="1">
    <location>
        <begin position="230"/>
        <end position="243"/>
    </location>
</feature>
<feature type="region of interest" description="Disordered" evidence="1">
    <location>
        <begin position="139"/>
        <end position="161"/>
    </location>
</feature>
<evidence type="ECO:0000256" key="1">
    <source>
        <dbReference type="SAM" id="MobiDB-lite"/>
    </source>
</evidence>
<protein>
    <submittedName>
        <fullName evidence="2">Uncharacterized protein</fullName>
    </submittedName>
</protein>
<reference evidence="2 3" key="1">
    <citation type="submission" date="2019-02" db="EMBL/GenBank/DDBJ databases">
        <title>Genome sequencing of the rare red list fungi Dentipellis fragilis.</title>
        <authorList>
            <person name="Buettner E."/>
            <person name="Kellner H."/>
        </authorList>
    </citation>
    <scope>NUCLEOTIDE SEQUENCE [LARGE SCALE GENOMIC DNA]</scope>
    <source>
        <strain evidence="2 3">DSM 105465</strain>
    </source>
</reference>
<evidence type="ECO:0000313" key="2">
    <source>
        <dbReference type="EMBL" id="TFY68056.1"/>
    </source>
</evidence>
<keyword evidence="3" id="KW-1185">Reference proteome</keyword>
<evidence type="ECO:0000313" key="3">
    <source>
        <dbReference type="Proteomes" id="UP000298327"/>
    </source>
</evidence>
<sequence length="834" mass="93523">MSNVFANHAIQKYGYPSDPGIRGQILHAFFVRVKGLHANWTGSVIKHPTETAEEKARSRSYQRKKADHDRRKEIAAKYPTLQKFVGVVDALGIAGMSSDESDSSEGQKRYMITQPAWRSAEIRKVMGTLDMVHSLTRASNAKRDTRGQHVRHRAQSERVSQRTLAPLQLPINFYDATWLQDQSVLWKKEVLQPRPEMDFNSGNEVLNIINTLAAQGDSIRKAEQSRKSRAASQLKAAAQSKAASQSSEPLIVTSYLRAIRNPRHTTLARIPESRAPSESTRPYDIRLEFLLGSQSASLQLETYDHHITSPPSGAPKRRERRMMRGRVATGRCEKETPRKRDCWQRPLRTPVQCVECAQADTPLRGAARRQPHGRWPTAIDKVPFIFAIARRASWEKKCQILDTFWAKRVEMGWDRHCATRSSAYAGDIVIDSALAPFNEPAGNRRRKWGARAGYIGNTQDRGNATRDEATAGLWSEGQAGEKVAVPVVHVWLRTLLVRIGLVLQVVSHGGRHGRVEQEAEGMARQALSKPEVHFILLVLFRLAHAVRLCRVAPATARSERIPATLCRRSPHVFRGVKASNYDDIKDFAHPDSPGPGDCDMRLKEEKPSTCMLSGIVHRRLVVGLDMHKASPSLETADVVTIFDMIIVASVSDTENIDDAQIHGFSGVQVILARSCSRSAARTEYRYRPGAQQRLRDSPSPVHQHVLPVHPSLRYQMLRHSHRLKRKGTLPLTTKCKGALDGVSDAHSRPTIMLIAVRSEKGSQTDGEQTPLECLLRLRPVAFYLQILWDRMTGAHPGNGMQASFFALPEHLQVCVMRVCEPHIRAIRSSRVQIV</sequence>
<dbReference type="EMBL" id="SEOQ01000173">
    <property type="protein sequence ID" value="TFY68056.1"/>
    <property type="molecule type" value="Genomic_DNA"/>
</dbReference>
<accession>A0A4Y9YZP9</accession>